<accession>A0A370GP80</accession>
<reference evidence="8 9" key="1">
    <citation type="submission" date="2018-07" db="EMBL/GenBank/DDBJ databases">
        <title>Genomic Encyclopedia of Type Strains, Phase IV (KMG-IV): sequencing the most valuable type-strain genomes for metagenomic binning, comparative biology and taxonomic classification.</title>
        <authorList>
            <person name="Goeker M."/>
        </authorList>
    </citation>
    <scope>NUCLEOTIDE SEQUENCE [LARGE SCALE GENOMIC DNA]</scope>
    <source>
        <strain evidence="8 9">DSM 16500</strain>
    </source>
</reference>
<comment type="subunit">
    <text evidence="6">Homodimer.</text>
</comment>
<dbReference type="AlphaFoldDB" id="A0A370GP80"/>
<dbReference type="InterPro" id="IPR050455">
    <property type="entry name" value="Tpx_Peroxidase_subfamily"/>
</dbReference>
<dbReference type="PROSITE" id="PS01265">
    <property type="entry name" value="TPX"/>
    <property type="match status" value="1"/>
</dbReference>
<dbReference type="InterPro" id="IPR013766">
    <property type="entry name" value="Thioredoxin_domain"/>
</dbReference>
<dbReference type="CDD" id="cd03014">
    <property type="entry name" value="PRX_Atyp2cys"/>
    <property type="match status" value="1"/>
</dbReference>
<evidence type="ECO:0000256" key="1">
    <source>
        <dbReference type="ARBA" id="ARBA00022559"/>
    </source>
</evidence>
<evidence type="ECO:0000256" key="4">
    <source>
        <dbReference type="ARBA" id="ARBA00023157"/>
    </source>
</evidence>
<dbReference type="InterPro" id="IPR002065">
    <property type="entry name" value="TPX"/>
</dbReference>
<gene>
    <name evidence="6" type="primary">tpx</name>
    <name evidence="8" type="ORF">C8D86_11023</name>
</gene>
<keyword evidence="3 6" id="KW-0560">Oxidoreductase</keyword>
<dbReference type="HAMAP" id="MF_00269">
    <property type="entry name" value="Tpx"/>
    <property type="match status" value="1"/>
</dbReference>
<dbReference type="NCBIfam" id="NF001808">
    <property type="entry name" value="PRK00522.1"/>
    <property type="match status" value="1"/>
</dbReference>
<dbReference type="Pfam" id="PF08534">
    <property type="entry name" value="Redoxin"/>
    <property type="match status" value="1"/>
</dbReference>
<evidence type="ECO:0000256" key="2">
    <source>
        <dbReference type="ARBA" id="ARBA00022862"/>
    </source>
</evidence>
<keyword evidence="1 6" id="KW-0575">Peroxidase</keyword>
<dbReference type="RefSeq" id="WP_114834312.1">
    <property type="nucleotide sequence ID" value="NZ_LR699115.1"/>
</dbReference>
<evidence type="ECO:0000256" key="6">
    <source>
        <dbReference type="HAMAP-Rule" id="MF_00269"/>
    </source>
</evidence>
<dbReference type="PANTHER" id="PTHR43110">
    <property type="entry name" value="THIOL PEROXIDASE"/>
    <property type="match status" value="1"/>
</dbReference>
<evidence type="ECO:0000313" key="8">
    <source>
        <dbReference type="EMBL" id="RDI43753.1"/>
    </source>
</evidence>
<dbReference type="InterPro" id="IPR018219">
    <property type="entry name" value="Tpx_CS"/>
</dbReference>
<dbReference type="PROSITE" id="PS51352">
    <property type="entry name" value="THIOREDOXIN_2"/>
    <property type="match status" value="1"/>
</dbReference>
<keyword evidence="2 6" id="KW-0049">Antioxidant</keyword>
<dbReference type="InterPro" id="IPR013740">
    <property type="entry name" value="Redoxin"/>
</dbReference>
<comment type="caution">
    <text evidence="8">The sequence shown here is derived from an EMBL/GenBank/DDBJ whole genome shotgun (WGS) entry which is preliminary data.</text>
</comment>
<dbReference type="PANTHER" id="PTHR43110:SF1">
    <property type="entry name" value="THIOL PEROXIDASE"/>
    <property type="match status" value="1"/>
</dbReference>
<dbReference type="Proteomes" id="UP000254720">
    <property type="component" value="Unassembled WGS sequence"/>
</dbReference>
<comment type="miscellaneous">
    <text evidence="6">The active site is a conserved redox-active cysteine residue, the peroxidatic cysteine (C(P)), which makes the nucleophilic attack on the peroxide substrate. The peroxide oxidizes the C(P)-SH to cysteine sulfenic acid (C(P)-SOH), which then reacts with another cysteine residue, the resolving cysteine (C(R)), to form a disulfide bridge. The disulfide is subsequently reduced by an appropriate electron donor to complete the catalytic cycle. In this atypical 2-Cys peroxiredoxin, C(R) is present in the same subunit to form an intramolecular disulfide. The disulfide is subsequently reduced by thioredoxin.</text>
</comment>
<dbReference type="OrthoDB" id="9781543at2"/>
<dbReference type="GO" id="GO:0008379">
    <property type="term" value="F:thioredoxin peroxidase activity"/>
    <property type="evidence" value="ECO:0007669"/>
    <property type="project" value="UniProtKB-UniRule"/>
</dbReference>
<dbReference type="EMBL" id="QQAX01000010">
    <property type="protein sequence ID" value="RDI43753.1"/>
    <property type="molecule type" value="Genomic_DNA"/>
</dbReference>
<comment type="similarity">
    <text evidence="6">Belongs to the peroxiredoxin family. Tpx subfamily.</text>
</comment>
<comment type="function">
    <text evidence="6">Thiol-specific peroxidase that catalyzes the reduction of hydrogen peroxide and organic hydroperoxides to water and alcohols, respectively. Plays a role in cell protection against oxidative stress by detoxifying peroxides.</text>
</comment>
<comment type="catalytic activity">
    <reaction evidence="6">
        <text>a hydroperoxide + [thioredoxin]-dithiol = an alcohol + [thioredoxin]-disulfide + H2O</text>
        <dbReference type="Rhea" id="RHEA:62620"/>
        <dbReference type="Rhea" id="RHEA-COMP:10698"/>
        <dbReference type="Rhea" id="RHEA-COMP:10700"/>
        <dbReference type="ChEBI" id="CHEBI:15377"/>
        <dbReference type="ChEBI" id="CHEBI:29950"/>
        <dbReference type="ChEBI" id="CHEBI:30879"/>
        <dbReference type="ChEBI" id="CHEBI:35924"/>
        <dbReference type="ChEBI" id="CHEBI:50058"/>
        <dbReference type="EC" id="1.11.1.24"/>
    </reaction>
</comment>
<sequence>MAEIRLNGEPIHTTGELPPVGAEAPDFTVTKTDLSEIRLKNYLGKKIILNIFPSLDTSTCAAAMRRFNEIASNFKDILILCVSADLPFAQKRFCAAEHLDNVQPVSVFRHPAFGKDYGVTIADGPLAGLLSRAAIVLDEHGKILYKEQVEEITEEPDYSAIVSALKNSQ</sequence>
<evidence type="ECO:0000259" key="7">
    <source>
        <dbReference type="PROSITE" id="PS51352"/>
    </source>
</evidence>
<keyword evidence="5 6" id="KW-0676">Redox-active center</keyword>
<protein>
    <recommendedName>
        <fullName evidence="6">Thiol peroxidase</fullName>
        <shortName evidence="6">Tpx</shortName>
        <ecNumber evidence="6">1.11.1.24</ecNumber>
    </recommendedName>
    <alternativeName>
        <fullName evidence="6">Peroxiredoxin tpx</fullName>
        <shortName evidence="6">Prx</shortName>
    </alternativeName>
    <alternativeName>
        <fullName evidence="6">Thioredoxin peroxidase</fullName>
    </alternativeName>
    <alternativeName>
        <fullName evidence="6">Thioredoxin-dependent peroxiredoxin</fullName>
    </alternativeName>
</protein>
<feature type="disulfide bond" description="Redox-active" evidence="6">
    <location>
        <begin position="60"/>
        <end position="94"/>
    </location>
</feature>
<name>A0A370GP80_9COXI</name>
<dbReference type="InterPro" id="IPR036249">
    <property type="entry name" value="Thioredoxin-like_sf"/>
</dbReference>
<keyword evidence="4 6" id="KW-1015">Disulfide bond</keyword>
<dbReference type="EC" id="1.11.1.24" evidence="6"/>
<organism evidence="8 9">
    <name type="scientific">Aquicella lusitana</name>
    <dbReference type="NCBI Taxonomy" id="254246"/>
    <lineage>
        <taxon>Bacteria</taxon>
        <taxon>Pseudomonadati</taxon>
        <taxon>Pseudomonadota</taxon>
        <taxon>Gammaproteobacteria</taxon>
        <taxon>Legionellales</taxon>
        <taxon>Coxiellaceae</taxon>
        <taxon>Aquicella</taxon>
    </lineage>
</organism>
<evidence type="ECO:0000313" key="9">
    <source>
        <dbReference type="Proteomes" id="UP000254720"/>
    </source>
</evidence>
<evidence type="ECO:0000256" key="5">
    <source>
        <dbReference type="ARBA" id="ARBA00023284"/>
    </source>
</evidence>
<proteinExistence type="inferred from homology"/>
<feature type="domain" description="Thioredoxin" evidence="7">
    <location>
        <begin position="18"/>
        <end position="169"/>
    </location>
</feature>
<dbReference type="SUPFAM" id="SSF52833">
    <property type="entry name" value="Thioredoxin-like"/>
    <property type="match status" value="1"/>
</dbReference>
<dbReference type="Gene3D" id="3.40.30.10">
    <property type="entry name" value="Glutaredoxin"/>
    <property type="match status" value="1"/>
</dbReference>
<keyword evidence="9" id="KW-1185">Reference proteome</keyword>
<feature type="active site" description="Cysteine sulfenic acid (-SOH) intermediate" evidence="6">
    <location>
        <position position="60"/>
    </location>
</feature>
<evidence type="ECO:0000256" key="3">
    <source>
        <dbReference type="ARBA" id="ARBA00023002"/>
    </source>
</evidence>